<name>A0A2H3JLW0_WOLCO</name>
<dbReference type="InterPro" id="IPR050425">
    <property type="entry name" value="NAD(P)_dehydrat-like"/>
</dbReference>
<protein>
    <submittedName>
        <fullName evidence="4">NAD(P)-binding protein</fullName>
    </submittedName>
</protein>
<keyword evidence="1" id="KW-0560">Oxidoreductase</keyword>
<feature type="domain" description="NAD-dependent epimerase/dehydratase" evidence="3">
    <location>
        <begin position="9"/>
        <end position="266"/>
    </location>
</feature>
<dbReference type="EMBL" id="KB468124">
    <property type="protein sequence ID" value="PCH42495.1"/>
    <property type="molecule type" value="Genomic_DNA"/>
</dbReference>
<evidence type="ECO:0000313" key="4">
    <source>
        <dbReference type="EMBL" id="PCH42495.1"/>
    </source>
</evidence>
<dbReference type="Pfam" id="PF01370">
    <property type="entry name" value="Epimerase"/>
    <property type="match status" value="1"/>
</dbReference>
<evidence type="ECO:0000259" key="3">
    <source>
        <dbReference type="Pfam" id="PF01370"/>
    </source>
</evidence>
<keyword evidence="5" id="KW-1185">Reference proteome</keyword>
<dbReference type="GO" id="GO:0016616">
    <property type="term" value="F:oxidoreductase activity, acting on the CH-OH group of donors, NAD or NADP as acceptor"/>
    <property type="evidence" value="ECO:0007669"/>
    <property type="project" value="TreeGrafter"/>
</dbReference>
<gene>
    <name evidence="4" type="ORF">WOLCODRAFT_152531</name>
</gene>
<evidence type="ECO:0000256" key="1">
    <source>
        <dbReference type="ARBA" id="ARBA00023002"/>
    </source>
</evidence>
<dbReference type="OMA" id="SDEPQFN"/>
<dbReference type="AlphaFoldDB" id="A0A2H3JLW0"/>
<dbReference type="InterPro" id="IPR001509">
    <property type="entry name" value="Epimerase_deHydtase"/>
</dbReference>
<dbReference type="CDD" id="cd05227">
    <property type="entry name" value="AR_SDR_e"/>
    <property type="match status" value="1"/>
</dbReference>
<proteinExistence type="inferred from homology"/>
<dbReference type="PANTHER" id="PTHR10366:SF564">
    <property type="entry name" value="STEROL-4-ALPHA-CARBOXYLATE 3-DEHYDROGENASE, DECARBOXYLATING"/>
    <property type="match status" value="1"/>
</dbReference>
<dbReference type="SUPFAM" id="SSF51735">
    <property type="entry name" value="NAD(P)-binding Rossmann-fold domains"/>
    <property type="match status" value="1"/>
</dbReference>
<reference evidence="4 5" key="1">
    <citation type="journal article" date="2012" name="Science">
        <title>The Paleozoic origin of enzymatic lignin decomposition reconstructed from 31 fungal genomes.</title>
        <authorList>
            <person name="Floudas D."/>
            <person name="Binder M."/>
            <person name="Riley R."/>
            <person name="Barry K."/>
            <person name="Blanchette R.A."/>
            <person name="Henrissat B."/>
            <person name="Martinez A.T."/>
            <person name="Otillar R."/>
            <person name="Spatafora J.W."/>
            <person name="Yadav J.S."/>
            <person name="Aerts A."/>
            <person name="Benoit I."/>
            <person name="Boyd A."/>
            <person name="Carlson A."/>
            <person name="Copeland A."/>
            <person name="Coutinho P.M."/>
            <person name="de Vries R.P."/>
            <person name="Ferreira P."/>
            <person name="Findley K."/>
            <person name="Foster B."/>
            <person name="Gaskell J."/>
            <person name="Glotzer D."/>
            <person name="Gorecki P."/>
            <person name="Heitman J."/>
            <person name="Hesse C."/>
            <person name="Hori C."/>
            <person name="Igarashi K."/>
            <person name="Jurgens J.A."/>
            <person name="Kallen N."/>
            <person name="Kersten P."/>
            <person name="Kohler A."/>
            <person name="Kuees U."/>
            <person name="Kumar T.K.A."/>
            <person name="Kuo A."/>
            <person name="LaButti K."/>
            <person name="Larrondo L.F."/>
            <person name="Lindquist E."/>
            <person name="Ling A."/>
            <person name="Lombard V."/>
            <person name="Lucas S."/>
            <person name="Lundell T."/>
            <person name="Martin R."/>
            <person name="McLaughlin D.J."/>
            <person name="Morgenstern I."/>
            <person name="Morin E."/>
            <person name="Murat C."/>
            <person name="Nagy L.G."/>
            <person name="Nolan M."/>
            <person name="Ohm R.A."/>
            <person name="Patyshakuliyeva A."/>
            <person name="Rokas A."/>
            <person name="Ruiz-Duenas F.J."/>
            <person name="Sabat G."/>
            <person name="Salamov A."/>
            <person name="Samejima M."/>
            <person name="Schmutz J."/>
            <person name="Slot J.C."/>
            <person name="St John F."/>
            <person name="Stenlid J."/>
            <person name="Sun H."/>
            <person name="Sun S."/>
            <person name="Syed K."/>
            <person name="Tsang A."/>
            <person name="Wiebenga A."/>
            <person name="Young D."/>
            <person name="Pisabarro A."/>
            <person name="Eastwood D.C."/>
            <person name="Martin F."/>
            <person name="Cullen D."/>
            <person name="Grigoriev I.V."/>
            <person name="Hibbett D.S."/>
        </authorList>
    </citation>
    <scope>NUCLEOTIDE SEQUENCE [LARGE SCALE GENOMIC DNA]</scope>
    <source>
        <strain evidence="4 5">MD-104</strain>
    </source>
</reference>
<dbReference type="PANTHER" id="PTHR10366">
    <property type="entry name" value="NAD DEPENDENT EPIMERASE/DEHYDRATASE"/>
    <property type="match status" value="1"/>
</dbReference>
<dbReference type="STRING" id="742152.A0A2H3JLW0"/>
<evidence type="ECO:0000256" key="2">
    <source>
        <dbReference type="ARBA" id="ARBA00023445"/>
    </source>
</evidence>
<dbReference type="Gene3D" id="3.40.50.720">
    <property type="entry name" value="NAD(P)-binding Rossmann-like Domain"/>
    <property type="match status" value="1"/>
</dbReference>
<dbReference type="OrthoDB" id="2735536at2759"/>
<dbReference type="InterPro" id="IPR036291">
    <property type="entry name" value="NAD(P)-bd_dom_sf"/>
</dbReference>
<accession>A0A2H3JLW0</accession>
<comment type="similarity">
    <text evidence="2">Belongs to the NAD(P)-dependent epimerase/dehydratase family. Dihydroflavonol-4-reductase subfamily.</text>
</comment>
<evidence type="ECO:0000313" key="5">
    <source>
        <dbReference type="Proteomes" id="UP000218811"/>
    </source>
</evidence>
<organism evidence="4 5">
    <name type="scientific">Wolfiporia cocos (strain MD-104)</name>
    <name type="common">Brown rot fungus</name>
    <dbReference type="NCBI Taxonomy" id="742152"/>
    <lineage>
        <taxon>Eukaryota</taxon>
        <taxon>Fungi</taxon>
        <taxon>Dikarya</taxon>
        <taxon>Basidiomycota</taxon>
        <taxon>Agaricomycotina</taxon>
        <taxon>Agaricomycetes</taxon>
        <taxon>Polyporales</taxon>
        <taxon>Phaeolaceae</taxon>
        <taxon>Wolfiporia</taxon>
    </lineage>
</organism>
<dbReference type="Proteomes" id="UP000218811">
    <property type="component" value="Unassembled WGS sequence"/>
</dbReference>
<sequence>MPTVSSGKVLVTGANGFVAVWVVDALLKGDYSVRATVRSESKSAHLRRVFASFGNKLETVIVDDIAKEGAFDDVVKGVDAIEHIASPCHLRGEDPKEYIGPAVDGTVHLLESARTYGTSVKRIVFTSACMTITDYHHGTPRVFTEADWNEQALLEVQEKGRDASPITKYRASKVLAERAAWEFVDKNRHELSWDLVVLNPPIVFGPCLHEINSIDGLNASMDRWYRTVFKNLHDPIKLSTEGNEYIDVRDLADAHVLALQKQEAAGNRIIVSQGCIKWQDWVEAARKCGVETSARNESYDPSNPTVNMITCDASKAARLLGIEYRSTQQTTSDIIEDFKSRGWI</sequence>